<sequence>MDLLRPPRQAQLPMGCEFLRGGSLAAAWPHPKGTAVGPMSIILPHHSSRQEFNDYDDSVPGKNNAVQSALCEHHEKQLVKISA</sequence>
<comment type="caution">
    <text evidence="1">The sequence shown here is derived from an EMBL/GenBank/DDBJ whole genome shotgun (WGS) entry which is preliminary data.</text>
</comment>
<accession>A0AAV7UCB9</accession>
<gene>
    <name evidence="1" type="ORF">NDU88_002722</name>
</gene>
<dbReference type="Proteomes" id="UP001066276">
    <property type="component" value="Chromosome 3_1"/>
</dbReference>
<protein>
    <submittedName>
        <fullName evidence="1">Uncharacterized protein</fullName>
    </submittedName>
</protein>
<reference evidence="1" key="1">
    <citation type="journal article" date="2022" name="bioRxiv">
        <title>Sequencing and chromosome-scale assembly of the giantPleurodeles waltlgenome.</title>
        <authorList>
            <person name="Brown T."/>
            <person name="Elewa A."/>
            <person name="Iarovenko S."/>
            <person name="Subramanian E."/>
            <person name="Araus A.J."/>
            <person name="Petzold A."/>
            <person name="Susuki M."/>
            <person name="Suzuki K.-i.T."/>
            <person name="Hayashi T."/>
            <person name="Toyoda A."/>
            <person name="Oliveira C."/>
            <person name="Osipova E."/>
            <person name="Leigh N.D."/>
            <person name="Simon A."/>
            <person name="Yun M.H."/>
        </authorList>
    </citation>
    <scope>NUCLEOTIDE SEQUENCE</scope>
    <source>
        <strain evidence="1">20211129_DDA</strain>
        <tissue evidence="1">Liver</tissue>
    </source>
</reference>
<keyword evidence="2" id="KW-1185">Reference proteome</keyword>
<organism evidence="1 2">
    <name type="scientific">Pleurodeles waltl</name>
    <name type="common">Iberian ribbed newt</name>
    <dbReference type="NCBI Taxonomy" id="8319"/>
    <lineage>
        <taxon>Eukaryota</taxon>
        <taxon>Metazoa</taxon>
        <taxon>Chordata</taxon>
        <taxon>Craniata</taxon>
        <taxon>Vertebrata</taxon>
        <taxon>Euteleostomi</taxon>
        <taxon>Amphibia</taxon>
        <taxon>Batrachia</taxon>
        <taxon>Caudata</taxon>
        <taxon>Salamandroidea</taxon>
        <taxon>Salamandridae</taxon>
        <taxon>Pleurodelinae</taxon>
        <taxon>Pleurodeles</taxon>
    </lineage>
</organism>
<evidence type="ECO:0000313" key="1">
    <source>
        <dbReference type="EMBL" id="KAJ1185936.1"/>
    </source>
</evidence>
<dbReference type="EMBL" id="JANPWB010000005">
    <property type="protein sequence ID" value="KAJ1185936.1"/>
    <property type="molecule type" value="Genomic_DNA"/>
</dbReference>
<name>A0AAV7UCB9_PLEWA</name>
<evidence type="ECO:0000313" key="2">
    <source>
        <dbReference type="Proteomes" id="UP001066276"/>
    </source>
</evidence>
<dbReference type="AlphaFoldDB" id="A0AAV7UCB9"/>
<proteinExistence type="predicted"/>